<keyword evidence="1" id="KW-0732">Signal</keyword>
<evidence type="ECO:0000256" key="1">
    <source>
        <dbReference type="SAM" id="SignalP"/>
    </source>
</evidence>
<name>A0A7W6A626_9CAUL</name>
<reference evidence="2 3" key="1">
    <citation type="submission" date="2020-08" db="EMBL/GenBank/DDBJ databases">
        <title>Genomic Encyclopedia of Type Strains, Phase IV (KMG-IV): sequencing the most valuable type-strain genomes for metagenomic binning, comparative biology and taxonomic classification.</title>
        <authorList>
            <person name="Goeker M."/>
        </authorList>
    </citation>
    <scope>NUCLEOTIDE SEQUENCE [LARGE SCALE GENOMIC DNA]</scope>
    <source>
        <strain evidence="2 3">DSM 14878</strain>
    </source>
</reference>
<sequence length="112" mass="11945">MKVLSPVLFAVAVLSVSPALAQSDDARIAFRDLDLSSAAGAAAFDGRVDQAAADLCRNFTVTGSRIVRSHACRSAVRAEAMRQLPRSRQVDYARAPRDARQVAQVVGLFANS</sequence>
<dbReference type="Proteomes" id="UP000532936">
    <property type="component" value="Unassembled WGS sequence"/>
</dbReference>
<feature type="signal peptide" evidence="1">
    <location>
        <begin position="1"/>
        <end position="21"/>
    </location>
</feature>
<gene>
    <name evidence="2" type="ORF">GGR11_001930</name>
</gene>
<evidence type="ECO:0000313" key="3">
    <source>
        <dbReference type="Proteomes" id="UP000532936"/>
    </source>
</evidence>
<comment type="caution">
    <text evidence="2">The sequence shown here is derived from an EMBL/GenBank/DDBJ whole genome shotgun (WGS) entry which is preliminary data.</text>
</comment>
<accession>A0A7W6A626</accession>
<dbReference type="AlphaFoldDB" id="A0A7W6A626"/>
<dbReference type="InterPro" id="IPR030972">
    <property type="entry name" value="UrcA_uranyl"/>
</dbReference>
<dbReference type="EMBL" id="JACIDA010000002">
    <property type="protein sequence ID" value="MBB3872377.1"/>
    <property type="molecule type" value="Genomic_DNA"/>
</dbReference>
<dbReference type="RefSeq" id="WP_183196528.1">
    <property type="nucleotide sequence ID" value="NZ_JACIDA010000002.1"/>
</dbReference>
<protein>
    <submittedName>
        <fullName evidence="2">UrcA family protein</fullName>
    </submittedName>
</protein>
<proteinExistence type="predicted"/>
<feature type="chain" id="PRO_5031574315" evidence="1">
    <location>
        <begin position="22"/>
        <end position="112"/>
    </location>
</feature>
<organism evidence="2 3">
    <name type="scientific">Brevundimonas mediterranea</name>
    <dbReference type="NCBI Taxonomy" id="74329"/>
    <lineage>
        <taxon>Bacteria</taxon>
        <taxon>Pseudomonadati</taxon>
        <taxon>Pseudomonadota</taxon>
        <taxon>Alphaproteobacteria</taxon>
        <taxon>Caulobacterales</taxon>
        <taxon>Caulobacteraceae</taxon>
        <taxon>Brevundimonas</taxon>
    </lineage>
</organism>
<evidence type="ECO:0000313" key="2">
    <source>
        <dbReference type="EMBL" id="MBB3872377.1"/>
    </source>
</evidence>
<dbReference type="NCBIfam" id="TIGR04433">
    <property type="entry name" value="UrcA_uranyl"/>
    <property type="match status" value="1"/>
</dbReference>